<evidence type="ECO:0000256" key="1">
    <source>
        <dbReference type="ARBA" id="ARBA00022517"/>
    </source>
</evidence>
<dbReference type="InterPro" id="IPR023799">
    <property type="entry name" value="RbfA_dom_sf"/>
</dbReference>
<sequence>MMKIERVDSELRREISNIVSTKVNDPRVRDKMISIMHVETTRDLKYCKVYVELPGGGNADEAVQGLQSSAGFIRSELFKNLRIRTVPELIFVKDGSTDYAFKIENIIKNIRNNEEN</sequence>
<dbReference type="Gene3D" id="3.30.300.20">
    <property type="match status" value="1"/>
</dbReference>
<dbReference type="PANTHER" id="PTHR33515">
    <property type="entry name" value="RIBOSOME-BINDING FACTOR A, CHLOROPLASTIC-RELATED"/>
    <property type="match status" value="1"/>
</dbReference>
<gene>
    <name evidence="2 3" type="primary">rbfA</name>
    <name evidence="3" type="ORF">IAB14_03025</name>
</gene>
<accession>A0A9D1SXP1</accession>
<dbReference type="InterPro" id="IPR000238">
    <property type="entry name" value="RbfA"/>
</dbReference>
<proteinExistence type="inferred from homology"/>
<evidence type="ECO:0000256" key="2">
    <source>
        <dbReference type="HAMAP-Rule" id="MF_00003"/>
    </source>
</evidence>
<dbReference type="NCBIfam" id="TIGR00082">
    <property type="entry name" value="rbfA"/>
    <property type="match status" value="1"/>
</dbReference>
<dbReference type="AlphaFoldDB" id="A0A9D1SXP1"/>
<evidence type="ECO:0000313" key="4">
    <source>
        <dbReference type="Proteomes" id="UP000886891"/>
    </source>
</evidence>
<dbReference type="HAMAP" id="MF_00003">
    <property type="entry name" value="RbfA"/>
    <property type="match status" value="1"/>
</dbReference>
<comment type="similarity">
    <text evidence="2">Belongs to the RbfA family.</text>
</comment>
<protein>
    <recommendedName>
        <fullName evidence="2">Ribosome-binding factor A</fullName>
    </recommendedName>
</protein>
<organism evidence="3 4">
    <name type="scientific">Candidatus Stercoripulliclostridium merdipullorum</name>
    <dbReference type="NCBI Taxonomy" id="2840952"/>
    <lineage>
        <taxon>Bacteria</taxon>
        <taxon>Bacillati</taxon>
        <taxon>Bacillota</taxon>
        <taxon>Clostridia</taxon>
        <taxon>Eubacteriales</taxon>
        <taxon>Candidatus Stercoripulliclostridium</taxon>
    </lineage>
</organism>
<dbReference type="PROSITE" id="PS01319">
    <property type="entry name" value="RBFA"/>
    <property type="match status" value="1"/>
</dbReference>
<keyword evidence="1 2" id="KW-0690">Ribosome biogenesis</keyword>
<dbReference type="SUPFAM" id="SSF89919">
    <property type="entry name" value="Ribosome-binding factor A, RbfA"/>
    <property type="match status" value="1"/>
</dbReference>
<dbReference type="Pfam" id="PF02033">
    <property type="entry name" value="RBFA"/>
    <property type="match status" value="1"/>
</dbReference>
<comment type="function">
    <text evidence="2">One of several proteins that assist in the late maturation steps of the functional core of the 30S ribosomal subunit. Associates with free 30S ribosomal subunits (but not with 30S subunits that are part of 70S ribosomes or polysomes). Required for efficient processing of 16S rRNA. May interact with the 5'-terminal helix region of 16S rRNA.</text>
</comment>
<dbReference type="EMBL" id="DVOH01000022">
    <property type="protein sequence ID" value="HIV00072.1"/>
    <property type="molecule type" value="Genomic_DNA"/>
</dbReference>
<dbReference type="InterPro" id="IPR020053">
    <property type="entry name" value="Ribosome-bd_factorA_CS"/>
</dbReference>
<comment type="subcellular location">
    <subcellularLocation>
        <location evidence="2">Cytoplasm</location>
    </subcellularLocation>
</comment>
<dbReference type="InterPro" id="IPR015946">
    <property type="entry name" value="KH_dom-like_a/b"/>
</dbReference>
<dbReference type="PANTHER" id="PTHR33515:SF1">
    <property type="entry name" value="RIBOSOME-BINDING FACTOR A, CHLOROPLASTIC-RELATED"/>
    <property type="match status" value="1"/>
</dbReference>
<comment type="subunit">
    <text evidence="2">Monomer. Binds 30S ribosomal subunits, but not 50S ribosomal subunits or 70S ribosomes.</text>
</comment>
<evidence type="ECO:0000313" key="3">
    <source>
        <dbReference type="EMBL" id="HIV00072.1"/>
    </source>
</evidence>
<dbReference type="GO" id="GO:0005829">
    <property type="term" value="C:cytosol"/>
    <property type="evidence" value="ECO:0007669"/>
    <property type="project" value="TreeGrafter"/>
</dbReference>
<comment type="caution">
    <text evidence="3">The sequence shown here is derived from an EMBL/GenBank/DDBJ whole genome shotgun (WGS) entry which is preliminary data.</text>
</comment>
<dbReference type="GO" id="GO:0043024">
    <property type="term" value="F:ribosomal small subunit binding"/>
    <property type="evidence" value="ECO:0007669"/>
    <property type="project" value="TreeGrafter"/>
</dbReference>
<keyword evidence="2" id="KW-0963">Cytoplasm</keyword>
<reference evidence="3" key="1">
    <citation type="submission" date="2020-10" db="EMBL/GenBank/DDBJ databases">
        <authorList>
            <person name="Gilroy R."/>
        </authorList>
    </citation>
    <scope>NUCLEOTIDE SEQUENCE</scope>
    <source>
        <strain evidence="3">23406</strain>
    </source>
</reference>
<name>A0A9D1SXP1_9FIRM</name>
<dbReference type="Proteomes" id="UP000886891">
    <property type="component" value="Unassembled WGS sequence"/>
</dbReference>
<dbReference type="GO" id="GO:0030490">
    <property type="term" value="P:maturation of SSU-rRNA"/>
    <property type="evidence" value="ECO:0007669"/>
    <property type="project" value="UniProtKB-UniRule"/>
</dbReference>
<reference evidence="3" key="2">
    <citation type="journal article" date="2021" name="PeerJ">
        <title>Extensive microbial diversity within the chicken gut microbiome revealed by metagenomics and culture.</title>
        <authorList>
            <person name="Gilroy R."/>
            <person name="Ravi A."/>
            <person name="Getino M."/>
            <person name="Pursley I."/>
            <person name="Horton D.L."/>
            <person name="Alikhan N.F."/>
            <person name="Baker D."/>
            <person name="Gharbi K."/>
            <person name="Hall N."/>
            <person name="Watson M."/>
            <person name="Adriaenssens E.M."/>
            <person name="Foster-Nyarko E."/>
            <person name="Jarju S."/>
            <person name="Secka A."/>
            <person name="Antonio M."/>
            <person name="Oren A."/>
            <person name="Chaudhuri R.R."/>
            <person name="La Ragione R."/>
            <person name="Hildebrand F."/>
            <person name="Pallen M.J."/>
        </authorList>
    </citation>
    <scope>NUCLEOTIDE SEQUENCE</scope>
    <source>
        <strain evidence="3">23406</strain>
    </source>
</reference>